<feature type="domain" description="LRRCT" evidence="10">
    <location>
        <begin position="431"/>
        <end position="482"/>
    </location>
</feature>
<protein>
    <submittedName>
        <fullName evidence="12">CSON012254 protein</fullName>
    </submittedName>
</protein>
<dbReference type="SMART" id="SM00365">
    <property type="entry name" value="LRR_SD22"/>
    <property type="match status" value="5"/>
</dbReference>
<evidence type="ECO:0000313" key="12">
    <source>
        <dbReference type="EMBL" id="SSX25369.1"/>
    </source>
</evidence>
<dbReference type="InterPro" id="IPR000483">
    <property type="entry name" value="Cys-rich_flank_reg_C"/>
</dbReference>
<dbReference type="AlphaFoldDB" id="A0A336M8Y1"/>
<gene>
    <name evidence="12" type="primary">CSON012254</name>
</gene>
<keyword evidence="4 9" id="KW-0812">Transmembrane</keyword>
<dbReference type="InterPro" id="IPR032675">
    <property type="entry name" value="LRR_dom_sf"/>
</dbReference>
<dbReference type="FunFam" id="3.80.10.10:FF:000611">
    <property type="entry name" value="Capricious, isoform E"/>
    <property type="match status" value="1"/>
</dbReference>
<dbReference type="Pfam" id="PF01463">
    <property type="entry name" value="LRRCT"/>
    <property type="match status" value="1"/>
</dbReference>
<evidence type="ECO:0000256" key="3">
    <source>
        <dbReference type="ARBA" id="ARBA00022614"/>
    </source>
</evidence>
<evidence type="ECO:0000256" key="1">
    <source>
        <dbReference type="ARBA" id="ARBA00004236"/>
    </source>
</evidence>
<evidence type="ECO:0000256" key="7">
    <source>
        <dbReference type="ARBA" id="ARBA00022989"/>
    </source>
</evidence>
<dbReference type="InterPro" id="IPR001611">
    <property type="entry name" value="Leu-rich_rpt"/>
</dbReference>
<evidence type="ECO:0000256" key="5">
    <source>
        <dbReference type="ARBA" id="ARBA00022729"/>
    </source>
</evidence>
<comment type="subcellular location">
    <subcellularLocation>
        <location evidence="1">Cell membrane</location>
    </subcellularLocation>
</comment>
<dbReference type="Pfam" id="PF13306">
    <property type="entry name" value="LRR_5"/>
    <property type="match status" value="1"/>
</dbReference>
<reference evidence="12" key="2">
    <citation type="submission" date="2018-07" db="EMBL/GenBank/DDBJ databases">
        <authorList>
            <person name="Quirk P.G."/>
            <person name="Krulwich T.A."/>
        </authorList>
    </citation>
    <scope>NUCLEOTIDE SEQUENCE</scope>
</reference>
<name>A0A336M8Y1_CULSO</name>
<dbReference type="SMART" id="SM00369">
    <property type="entry name" value="LRR_TYP"/>
    <property type="match status" value="10"/>
</dbReference>
<keyword evidence="2" id="KW-1003">Cell membrane</keyword>
<dbReference type="PROSITE" id="PS51450">
    <property type="entry name" value="LRR"/>
    <property type="match status" value="2"/>
</dbReference>
<dbReference type="SUPFAM" id="SSF52058">
    <property type="entry name" value="L domain-like"/>
    <property type="match status" value="1"/>
</dbReference>
<feature type="transmembrane region" description="Helical" evidence="9">
    <location>
        <begin position="490"/>
        <end position="511"/>
    </location>
</feature>
<dbReference type="PANTHER" id="PTHR24369:SF210">
    <property type="entry name" value="CHAOPTIN-RELATED"/>
    <property type="match status" value="1"/>
</dbReference>
<dbReference type="SMART" id="SM00082">
    <property type="entry name" value="LRRCT"/>
    <property type="match status" value="1"/>
</dbReference>
<feature type="transmembrane region" description="Helical" evidence="9">
    <location>
        <begin position="58"/>
        <end position="78"/>
    </location>
</feature>
<evidence type="ECO:0000256" key="8">
    <source>
        <dbReference type="ARBA" id="ARBA00023136"/>
    </source>
</evidence>
<dbReference type="InterPro" id="IPR026906">
    <property type="entry name" value="LRR_5"/>
</dbReference>
<dbReference type="Pfam" id="PF13855">
    <property type="entry name" value="LRR_8"/>
    <property type="match status" value="2"/>
</dbReference>
<dbReference type="VEuPathDB" id="VectorBase:CSON012254"/>
<dbReference type="Gene3D" id="3.80.10.10">
    <property type="entry name" value="Ribonuclease Inhibitor"/>
    <property type="match status" value="2"/>
</dbReference>
<evidence type="ECO:0000256" key="6">
    <source>
        <dbReference type="ARBA" id="ARBA00022737"/>
    </source>
</evidence>
<keyword evidence="8 9" id="KW-0472">Membrane</keyword>
<evidence type="ECO:0000259" key="10">
    <source>
        <dbReference type="SMART" id="SM00082"/>
    </source>
</evidence>
<keyword evidence="6" id="KW-0677">Repeat</keyword>
<organism evidence="12">
    <name type="scientific">Culicoides sonorensis</name>
    <name type="common">Biting midge</name>
    <dbReference type="NCBI Taxonomy" id="179676"/>
    <lineage>
        <taxon>Eukaryota</taxon>
        <taxon>Metazoa</taxon>
        <taxon>Ecdysozoa</taxon>
        <taxon>Arthropoda</taxon>
        <taxon>Hexapoda</taxon>
        <taxon>Insecta</taxon>
        <taxon>Pterygota</taxon>
        <taxon>Neoptera</taxon>
        <taxon>Endopterygota</taxon>
        <taxon>Diptera</taxon>
        <taxon>Nematocera</taxon>
        <taxon>Chironomoidea</taxon>
        <taxon>Ceratopogonidae</taxon>
        <taxon>Ceratopogoninae</taxon>
        <taxon>Culicoides</taxon>
        <taxon>Monoculicoides</taxon>
    </lineage>
</organism>
<dbReference type="GO" id="GO:0005886">
    <property type="term" value="C:plasma membrane"/>
    <property type="evidence" value="ECO:0007669"/>
    <property type="project" value="UniProtKB-SubCell"/>
</dbReference>
<proteinExistence type="predicted"/>
<dbReference type="EMBL" id="UFQT01000566">
    <property type="protein sequence ID" value="SSX25369.1"/>
    <property type="molecule type" value="Genomic_DNA"/>
</dbReference>
<dbReference type="PANTHER" id="PTHR24369">
    <property type="entry name" value="ANTIGEN BSP, PUTATIVE-RELATED"/>
    <property type="match status" value="1"/>
</dbReference>
<evidence type="ECO:0000256" key="2">
    <source>
        <dbReference type="ARBA" id="ARBA00022475"/>
    </source>
</evidence>
<keyword evidence="3" id="KW-0433">Leucine-rich repeat</keyword>
<evidence type="ECO:0000256" key="4">
    <source>
        <dbReference type="ARBA" id="ARBA00022692"/>
    </source>
</evidence>
<dbReference type="EMBL" id="UFQS01000566">
    <property type="protein sequence ID" value="SSX05007.1"/>
    <property type="molecule type" value="Genomic_DNA"/>
</dbReference>
<dbReference type="InterPro" id="IPR050541">
    <property type="entry name" value="LRR_TM_domain-containing"/>
</dbReference>
<reference evidence="11" key="1">
    <citation type="submission" date="2018-04" db="EMBL/GenBank/DDBJ databases">
        <authorList>
            <person name="Go L.Y."/>
            <person name="Mitchell J.A."/>
        </authorList>
    </citation>
    <scope>NUCLEOTIDE SEQUENCE</scope>
    <source>
        <tissue evidence="11">Whole organism</tissue>
    </source>
</reference>
<sequence>MSNGIDNARGKINHMKIDNYNDENIICKRKISPTCLSRKFVYSKATIYSQQTTKMNPFSFALLTVCMLLPCMIVHALANCPSSCECNDDTLVVTCGQGGLDVLPIALNPSITRLIIKNNKIKTIDSSIQFYAQLIYMDLSYNHLFNIPGQTFAYQKKLTELHLNHNKVGAISNRTFIGLESLTILNLRGNFLDELDNNVFQMLKKLEELNLGQNRINKIEPKAFEGLQNLRVLYLDDNNLNVVDPKVFAPLPTLAELFLGINSFSTIPRDAFQDLKGLSRLDLQGAALANITLGSFSGLVGLRILDLSDNRLIRVPTEELRQMTRLEELSLGQNDFEVISNNAFEGLINLREIRITGSTKLKRIEAEAFATNGNLESIVIASNKALIEVQEGFLNGLTHLKSVILKDNALTTLSEGRFTWNDLAIFDVSENPFICDCRVLWLRTVLMGRNVSAGEGTVVCASPESLRGESLISVTSDLPGCHHTDPKKQAMIGLCLVLIAATGTAFALLIFRCRKRIWEFLKGGFGNGAKKRKEREYQKTFSDEEYMNRHPHVLRTTLNNCDMQAAAHIYNASPCGVRAIPVTEL</sequence>
<keyword evidence="5" id="KW-0732">Signal</keyword>
<accession>A0A336M8Y1</accession>
<dbReference type="InterPro" id="IPR003591">
    <property type="entry name" value="Leu-rich_rpt_typical-subtyp"/>
</dbReference>
<dbReference type="OMA" id="RVMWLRN"/>
<evidence type="ECO:0000256" key="9">
    <source>
        <dbReference type="SAM" id="Phobius"/>
    </source>
</evidence>
<evidence type="ECO:0000313" key="11">
    <source>
        <dbReference type="EMBL" id="SSX05007.1"/>
    </source>
</evidence>
<dbReference type="FunFam" id="3.80.10.10:FF:001438">
    <property type="entry name" value="Uncharacterized protein"/>
    <property type="match status" value="1"/>
</dbReference>
<keyword evidence="7 9" id="KW-1133">Transmembrane helix</keyword>